<evidence type="ECO:0008006" key="3">
    <source>
        <dbReference type="Google" id="ProtNLM"/>
    </source>
</evidence>
<organism evidence="1 2">
    <name type="scientific">Photobacterium indicum</name>
    <dbReference type="NCBI Taxonomy" id="81447"/>
    <lineage>
        <taxon>Bacteria</taxon>
        <taxon>Pseudomonadati</taxon>
        <taxon>Pseudomonadota</taxon>
        <taxon>Gammaproteobacteria</taxon>
        <taxon>Vibrionales</taxon>
        <taxon>Vibrionaceae</taxon>
        <taxon>Photobacterium</taxon>
    </lineage>
</organism>
<reference evidence="1 2" key="1">
    <citation type="submission" date="2018-03" db="EMBL/GenBank/DDBJ databases">
        <title>Whole genome sequencing of Histamine producing bacteria.</title>
        <authorList>
            <person name="Butler K."/>
        </authorList>
    </citation>
    <scope>NUCLEOTIDE SEQUENCE [LARGE SCALE GENOMIC DNA]</scope>
    <source>
        <strain evidence="1 2">ATCC 19614</strain>
    </source>
</reference>
<accession>A0A2T3LAI1</accession>
<proteinExistence type="predicted"/>
<comment type="caution">
    <text evidence="1">The sequence shown here is derived from an EMBL/GenBank/DDBJ whole genome shotgun (WGS) entry which is preliminary data.</text>
</comment>
<gene>
    <name evidence="1" type="ORF">C9J47_07290</name>
</gene>
<dbReference type="AlphaFoldDB" id="A0A2T3LAI1"/>
<protein>
    <recommendedName>
        <fullName evidence="3">HK97 gp10 family phage protein</fullName>
    </recommendedName>
</protein>
<dbReference type="RefSeq" id="WP_107252928.1">
    <property type="nucleotide sequence ID" value="NZ_PYOC01000002.1"/>
</dbReference>
<keyword evidence="2" id="KW-1185">Reference proteome</keyword>
<evidence type="ECO:0000313" key="1">
    <source>
        <dbReference type="EMBL" id="PSV48321.1"/>
    </source>
</evidence>
<sequence>MKMHVDVSRIDAYVDSLKEDVVDAVFSGTKEAAQTIKASLDAEGKKRFGRSDFIISGRSSFSVNEVGFAVYNVMPQWNKTVSENATQGTTNANFLNFIEYGQVRHHPVYLDRKTGEWKTNSKVTVAEYKRKSVPFFFPAVHKGQTQARLNFEEQFFKVLNARRAT</sequence>
<evidence type="ECO:0000313" key="2">
    <source>
        <dbReference type="Proteomes" id="UP000241803"/>
    </source>
</evidence>
<dbReference type="EMBL" id="PYOC01000002">
    <property type="protein sequence ID" value="PSV48321.1"/>
    <property type="molecule type" value="Genomic_DNA"/>
</dbReference>
<name>A0A2T3LAI1_9GAMM</name>
<dbReference type="Proteomes" id="UP000241803">
    <property type="component" value="Unassembled WGS sequence"/>
</dbReference>